<dbReference type="Proteomes" id="UP001549099">
    <property type="component" value="Unassembled WGS sequence"/>
</dbReference>
<dbReference type="EMBL" id="JBEPLW010000011">
    <property type="protein sequence ID" value="MET3575737.1"/>
    <property type="molecule type" value="Genomic_DNA"/>
</dbReference>
<dbReference type="RefSeq" id="WP_354197157.1">
    <property type="nucleotide sequence ID" value="NZ_JBEPLW010000011.1"/>
</dbReference>
<dbReference type="Pfam" id="PF21948">
    <property type="entry name" value="LplA-B_cat"/>
    <property type="match status" value="1"/>
</dbReference>
<protein>
    <recommendedName>
        <fullName evidence="3">Octanoyl-[GcvH]:protein N-octanoyltransferase</fullName>
        <ecNumber evidence="3">2.3.1.204</ecNumber>
    </recommendedName>
    <alternativeName>
        <fullName evidence="3">Octanoyl-[GcvH]:E2 amidotransferase</fullName>
    </alternativeName>
</protein>
<comment type="caution">
    <text evidence="5">The sequence shown here is derived from an EMBL/GenBank/DDBJ whole genome shotgun (WGS) entry which is preliminary data.</text>
</comment>
<accession>A0ABV2GCH0</accession>
<dbReference type="InterPro" id="IPR024897">
    <property type="entry name" value="LipL"/>
</dbReference>
<keyword evidence="2 3" id="KW-0012">Acyltransferase</keyword>
<feature type="site" description="Lowers pKa of active site Cys" evidence="3">
    <location>
        <position position="165"/>
    </location>
</feature>
<evidence type="ECO:0000256" key="2">
    <source>
        <dbReference type="ARBA" id="ARBA00023315"/>
    </source>
</evidence>
<evidence type="ECO:0000256" key="3">
    <source>
        <dbReference type="HAMAP-Rule" id="MF_02119"/>
    </source>
</evidence>
<dbReference type="Gene3D" id="3.30.930.10">
    <property type="entry name" value="Bira Bifunctional Protein, Domain 2"/>
    <property type="match status" value="1"/>
</dbReference>
<gene>
    <name evidence="3" type="primary">lipL</name>
    <name evidence="5" type="ORF">ABID49_001643</name>
</gene>
<evidence type="ECO:0000256" key="1">
    <source>
        <dbReference type="ARBA" id="ARBA00022679"/>
    </source>
</evidence>
<dbReference type="InterPro" id="IPR004143">
    <property type="entry name" value="BPL_LPL_catalytic"/>
</dbReference>
<organism evidence="5 6">
    <name type="scientific">Bhargavaea ullalensis</name>
    <dbReference type="NCBI Taxonomy" id="1265685"/>
    <lineage>
        <taxon>Bacteria</taxon>
        <taxon>Bacillati</taxon>
        <taxon>Bacillota</taxon>
        <taxon>Bacilli</taxon>
        <taxon>Bacillales</taxon>
        <taxon>Caryophanaceae</taxon>
        <taxon>Bhargavaea</taxon>
    </lineage>
</organism>
<dbReference type="EC" id="2.3.1.204" evidence="3"/>
<keyword evidence="1 3" id="KW-0808">Transferase</keyword>
<comment type="function">
    <text evidence="3">Catalyzes the amidotransfer (transamidation) of the octanoyl moiety from octanoyl-GcvH to the lipoyl domain of the E2 subunit of lipoate-dependent enzymes.</text>
</comment>
<keyword evidence="6" id="KW-1185">Reference proteome</keyword>
<dbReference type="CDD" id="cd16443">
    <property type="entry name" value="LplA"/>
    <property type="match status" value="1"/>
</dbReference>
<evidence type="ECO:0000313" key="6">
    <source>
        <dbReference type="Proteomes" id="UP001549099"/>
    </source>
</evidence>
<dbReference type="InterPro" id="IPR050664">
    <property type="entry name" value="Octanoyltrans_LipM/LipL"/>
</dbReference>
<dbReference type="PANTHER" id="PTHR43679">
    <property type="entry name" value="OCTANOYLTRANSFERASE LIPM-RELATED"/>
    <property type="match status" value="1"/>
</dbReference>
<feature type="active site" description="Acyl-thioester intermediate" evidence="3">
    <location>
        <position position="153"/>
    </location>
</feature>
<feature type="domain" description="BPL/LPL catalytic" evidence="4">
    <location>
        <begin position="48"/>
        <end position="233"/>
    </location>
</feature>
<comment type="catalytic activity">
    <reaction evidence="3">
        <text>N(6)-octanoyl-L-lysyl-[glycine-cleavage complex H protein] + L-lysyl-[lipoyl-carrier protein] = N(6)-octanoyl-L-lysyl-[lipoyl-carrier protein] + L-lysyl-[glycine-cleavage complex H protein]</text>
        <dbReference type="Rhea" id="RHEA:20213"/>
        <dbReference type="Rhea" id="RHEA-COMP:10500"/>
        <dbReference type="Rhea" id="RHEA-COMP:10501"/>
        <dbReference type="Rhea" id="RHEA-COMP:10503"/>
        <dbReference type="Rhea" id="RHEA-COMP:10504"/>
        <dbReference type="ChEBI" id="CHEBI:29969"/>
        <dbReference type="ChEBI" id="CHEBI:78809"/>
        <dbReference type="EC" id="2.3.1.204"/>
    </reaction>
</comment>
<dbReference type="PANTHER" id="PTHR43679:SF2">
    <property type="entry name" value="OCTANOYL-[GCVH]:PROTEIN N-OCTANOYLTRANSFERASE"/>
    <property type="match status" value="1"/>
</dbReference>
<comment type="miscellaneous">
    <text evidence="3">The reaction proceeds via a thioester-linked acyl-enzyme intermediate.</text>
</comment>
<comment type="pathway">
    <text evidence="3">Protein modification; protein lipoylation via endogenous pathway; protein N(6)-(lipoyl)lysine from octanoyl-[acyl-carrier-protein].</text>
</comment>
<proteinExistence type="inferred from homology"/>
<dbReference type="PROSITE" id="PS51733">
    <property type="entry name" value="BPL_LPL_CATALYTIC"/>
    <property type="match status" value="1"/>
</dbReference>
<dbReference type="HAMAP" id="MF_02119">
    <property type="entry name" value="LipL"/>
    <property type="match status" value="1"/>
</dbReference>
<dbReference type="InterPro" id="IPR045864">
    <property type="entry name" value="aa-tRNA-synth_II/BPL/LPL"/>
</dbReference>
<evidence type="ECO:0000313" key="5">
    <source>
        <dbReference type="EMBL" id="MET3575737.1"/>
    </source>
</evidence>
<evidence type="ECO:0000259" key="4">
    <source>
        <dbReference type="PROSITE" id="PS51733"/>
    </source>
</evidence>
<reference evidence="5 6" key="1">
    <citation type="submission" date="2024-06" db="EMBL/GenBank/DDBJ databases">
        <title>Genomic Encyclopedia of Type Strains, Phase IV (KMG-IV): sequencing the most valuable type-strain genomes for metagenomic binning, comparative biology and taxonomic classification.</title>
        <authorList>
            <person name="Goeker M."/>
        </authorList>
    </citation>
    <scope>NUCLEOTIDE SEQUENCE [LARGE SCALE GENOMIC DNA]</scope>
    <source>
        <strain evidence="5 6">DSM 26128</strain>
    </source>
</reference>
<dbReference type="GO" id="GO:0016746">
    <property type="term" value="F:acyltransferase activity"/>
    <property type="evidence" value="ECO:0007669"/>
    <property type="project" value="UniProtKB-KW"/>
</dbReference>
<name>A0ABV2GCH0_9BACL</name>
<comment type="similarity">
    <text evidence="3">Belongs to the octanoyltransferase LipL family.</text>
</comment>
<dbReference type="SUPFAM" id="SSF55681">
    <property type="entry name" value="Class II aaRS and biotin synthetases"/>
    <property type="match status" value="1"/>
</dbReference>
<sequence length="284" mass="31325">MDKTSDLTAALLQPPSWRFIDQSVSGLGRSALESFAMDDTLCHLVGQGKSIPAVRTWVHDRTVVLGIQDHRLPYIGEAVSFLETNGWRPIVRNSGGLAVVLDEEVLNITIALTEQGRPIDIPAGYEVMLEFVRLLLPEAAEQIEAYEIVGSYCPGSYDLSIDGKKFAGISQRRLRGGIAVQVYLCAGGSGAKRAELIRDVYETGLKGEKTKFEYPSIRPEVMASLTELLGKPVTAFELNTRVRRLLGVLSGDVRQNLFEGEEVDLYGKYLKRVVERNAKLLEGV</sequence>